<proteinExistence type="inferred from homology"/>
<evidence type="ECO:0000256" key="5">
    <source>
        <dbReference type="SAM" id="SignalP"/>
    </source>
</evidence>
<dbReference type="GO" id="GO:0052689">
    <property type="term" value="F:carboxylic ester hydrolase activity"/>
    <property type="evidence" value="ECO:0007669"/>
    <property type="project" value="UniProtKB-KW"/>
</dbReference>
<keyword evidence="4" id="KW-1015">Disulfide bond</keyword>
<feature type="signal peptide" evidence="5">
    <location>
        <begin position="1"/>
        <end position="20"/>
    </location>
</feature>
<dbReference type="AlphaFoldDB" id="A0A939E3S6"/>
<gene>
    <name evidence="6" type="ORF">JZY06_10705</name>
</gene>
<keyword evidence="7" id="KW-1185">Reference proteome</keyword>
<comment type="caution">
    <text evidence="6">The sequence shown here is derived from an EMBL/GenBank/DDBJ whole genome shotgun (WGS) entry which is preliminary data.</text>
</comment>
<keyword evidence="2" id="KW-0719">Serine esterase</keyword>
<dbReference type="EMBL" id="JAFLEQ010000017">
    <property type="protein sequence ID" value="MBN9645072.1"/>
    <property type="molecule type" value="Genomic_DNA"/>
</dbReference>
<organism evidence="6 7">
    <name type="scientific">Corynebacterium mendelii</name>
    <dbReference type="NCBI Taxonomy" id="2765362"/>
    <lineage>
        <taxon>Bacteria</taxon>
        <taxon>Bacillati</taxon>
        <taxon>Actinomycetota</taxon>
        <taxon>Actinomycetes</taxon>
        <taxon>Mycobacteriales</taxon>
        <taxon>Corynebacteriaceae</taxon>
        <taxon>Corynebacterium</taxon>
    </lineage>
</organism>
<evidence type="ECO:0000313" key="7">
    <source>
        <dbReference type="Proteomes" id="UP000664332"/>
    </source>
</evidence>
<reference evidence="6" key="1">
    <citation type="submission" date="2021-03" db="EMBL/GenBank/DDBJ databases">
        <authorList>
            <person name="Sun Q."/>
        </authorList>
    </citation>
    <scope>NUCLEOTIDE SEQUENCE</scope>
    <source>
        <strain evidence="6">CCM 8862</strain>
    </source>
</reference>
<dbReference type="PANTHER" id="PTHR33630:SF9">
    <property type="entry name" value="CUTINASE 4"/>
    <property type="match status" value="1"/>
</dbReference>
<evidence type="ECO:0000256" key="3">
    <source>
        <dbReference type="ARBA" id="ARBA00022801"/>
    </source>
</evidence>
<sequence>MAATVSAATAASLLSPAVAAADEAPPAVSAPVPVEAPLLPPAAGTVNECPAAVMLLARGSGQLRLEPARLANGTEVNGWEGETLRPLLERIDTTDIRVHPLAYDQYSANPFWTEPYQAGVRRSAVEGALGAIREAVSYEDATGCRPDYIVVGYSQGAMAMEMAERILALSGRLTGSVYIGDPWLDPFDPALVGTPTGGKGMLFRTGPLFASTSLRLSPDVVEYCEFGDPVCDNTRSFIDQVSLGGATPHLSYFIRERDADRLANEDYVVERINRMTEASRQRKRQKTNAAAVTPLTWRMMVAATPGEINRLWITALFNQALADGVHAADQRLRLVGGALPDGGRTVPATTYGVVGGTTAVTLMSLANAFVDGGVPALAQALSSAPGGLSSGVNALWALSSATVSSPTSVFYGTNLSSWASSDTFLLTTLSVQGSVALSTGSL</sequence>
<feature type="chain" id="PRO_5038516271" description="Cutinase family protein" evidence="5">
    <location>
        <begin position="21"/>
        <end position="442"/>
    </location>
</feature>
<dbReference type="SUPFAM" id="SSF53474">
    <property type="entry name" value="alpha/beta-Hydrolases"/>
    <property type="match status" value="1"/>
</dbReference>
<dbReference type="Proteomes" id="UP000664332">
    <property type="component" value="Unassembled WGS sequence"/>
</dbReference>
<dbReference type="PANTHER" id="PTHR33630">
    <property type="entry name" value="CUTINASE RV1984C-RELATED-RELATED"/>
    <property type="match status" value="1"/>
</dbReference>
<dbReference type="InterPro" id="IPR029058">
    <property type="entry name" value="AB_hydrolase_fold"/>
</dbReference>
<comment type="similarity">
    <text evidence="1">Belongs to the cutinase family.</text>
</comment>
<evidence type="ECO:0008006" key="8">
    <source>
        <dbReference type="Google" id="ProtNLM"/>
    </source>
</evidence>
<evidence type="ECO:0000256" key="2">
    <source>
        <dbReference type="ARBA" id="ARBA00022487"/>
    </source>
</evidence>
<protein>
    <recommendedName>
        <fullName evidence="8">Cutinase family protein</fullName>
    </recommendedName>
</protein>
<evidence type="ECO:0000256" key="1">
    <source>
        <dbReference type="ARBA" id="ARBA00007534"/>
    </source>
</evidence>
<dbReference type="Gene3D" id="3.40.50.1820">
    <property type="entry name" value="alpha/beta hydrolase"/>
    <property type="match status" value="1"/>
</dbReference>
<dbReference type="SMART" id="SM01110">
    <property type="entry name" value="Cutinase"/>
    <property type="match status" value="1"/>
</dbReference>
<evidence type="ECO:0000256" key="4">
    <source>
        <dbReference type="ARBA" id="ARBA00023157"/>
    </source>
</evidence>
<name>A0A939E3S6_9CORY</name>
<accession>A0A939E3S6</accession>
<dbReference type="InterPro" id="IPR000675">
    <property type="entry name" value="Cutinase/axe"/>
</dbReference>
<keyword evidence="3" id="KW-0378">Hydrolase</keyword>
<evidence type="ECO:0000313" key="6">
    <source>
        <dbReference type="EMBL" id="MBN9645072.1"/>
    </source>
</evidence>
<keyword evidence="5" id="KW-0732">Signal</keyword>
<dbReference type="RefSeq" id="WP_207279554.1">
    <property type="nucleotide sequence ID" value="NZ_JAFLEQ010000017.1"/>
</dbReference>